<organism evidence="1 2">
    <name type="scientific">Anaplasma phagocytophilum (strain HZ)</name>
    <dbReference type="NCBI Taxonomy" id="212042"/>
    <lineage>
        <taxon>Bacteria</taxon>
        <taxon>Pseudomonadati</taxon>
        <taxon>Pseudomonadota</taxon>
        <taxon>Alphaproteobacteria</taxon>
        <taxon>Rickettsiales</taxon>
        <taxon>Anaplasmataceae</taxon>
        <taxon>Anaplasma</taxon>
        <taxon>phagocytophilum group</taxon>
    </lineage>
</organism>
<dbReference type="AlphaFoldDB" id="Q2GJY8"/>
<dbReference type="Proteomes" id="UP000001943">
    <property type="component" value="Chromosome"/>
</dbReference>
<dbReference type="PaxDb" id="212042-APH_0733"/>
<keyword evidence="2" id="KW-1185">Reference proteome</keyword>
<evidence type="ECO:0000313" key="1">
    <source>
        <dbReference type="EMBL" id="ABD43509.1"/>
    </source>
</evidence>
<sequence length="42" mass="4935">MLEIYYSLEKLTSFTVISKENGIIDDAIFSQILPFFVFCWVI</sequence>
<reference evidence="1 2" key="1">
    <citation type="journal article" date="2006" name="PLoS Genet.">
        <title>Comparative genomics of emerging human ehrlichiosis agents.</title>
        <authorList>
            <person name="Dunning Hotopp J.C."/>
            <person name="Lin M."/>
            <person name="Madupu R."/>
            <person name="Crabtree J."/>
            <person name="Angiuoli S.V."/>
            <person name="Eisen J.A."/>
            <person name="Seshadri R."/>
            <person name="Ren Q."/>
            <person name="Wu M."/>
            <person name="Utterback T.R."/>
            <person name="Smith S."/>
            <person name="Lewis M."/>
            <person name="Khouri H."/>
            <person name="Zhang C."/>
            <person name="Niu H."/>
            <person name="Lin Q."/>
            <person name="Ohashi N."/>
            <person name="Zhi N."/>
            <person name="Nelson W."/>
            <person name="Brinkac L.M."/>
            <person name="Dodson R.J."/>
            <person name="Rosovitz M.J."/>
            <person name="Sundaram J."/>
            <person name="Daugherty S.C."/>
            <person name="Davidsen T."/>
            <person name="Durkin A.S."/>
            <person name="Gwinn M."/>
            <person name="Haft D.H."/>
            <person name="Selengut J.D."/>
            <person name="Sullivan S.A."/>
            <person name="Zafar N."/>
            <person name="Zhou L."/>
            <person name="Benahmed F."/>
            <person name="Forberger H."/>
            <person name="Halpin R."/>
            <person name="Mulligan S."/>
            <person name="Robinson J."/>
            <person name="White O."/>
            <person name="Rikihisa Y."/>
            <person name="Tettelin H."/>
        </authorList>
    </citation>
    <scope>NUCLEOTIDE SEQUENCE [LARGE SCALE GENOMIC DNA]</scope>
    <source>
        <strain evidence="1 2">HZ</strain>
    </source>
</reference>
<dbReference type="EMBL" id="CP000235">
    <property type="protein sequence ID" value="ABD43509.1"/>
    <property type="molecule type" value="Genomic_DNA"/>
</dbReference>
<dbReference type="KEGG" id="aph:APH_0733"/>
<accession>Q2GJY8</accession>
<proteinExistence type="predicted"/>
<gene>
    <name evidence="1" type="ordered locus">APH_0733</name>
</gene>
<evidence type="ECO:0000313" key="2">
    <source>
        <dbReference type="Proteomes" id="UP000001943"/>
    </source>
</evidence>
<dbReference type="HOGENOM" id="CLU_3246419_0_0_5"/>
<protein>
    <submittedName>
        <fullName evidence="1">Uncharacterized protein</fullName>
    </submittedName>
</protein>
<name>Q2GJY8_ANAPZ</name>
<dbReference type="EnsemblBacteria" id="ABD43509">
    <property type="protein sequence ID" value="ABD43509"/>
    <property type="gene ID" value="APH_0733"/>
</dbReference>